<dbReference type="AlphaFoldDB" id="A0A1M6FL29"/>
<dbReference type="Proteomes" id="UP000183994">
    <property type="component" value="Unassembled WGS sequence"/>
</dbReference>
<dbReference type="SUPFAM" id="SSF52096">
    <property type="entry name" value="ClpP/crotonase"/>
    <property type="match status" value="2"/>
</dbReference>
<dbReference type="InterPro" id="IPR029045">
    <property type="entry name" value="ClpP/crotonase-like_dom_sf"/>
</dbReference>
<organism evidence="3 4">
    <name type="scientific">Desulfatibacillum alkenivorans DSM 16219</name>
    <dbReference type="NCBI Taxonomy" id="1121393"/>
    <lineage>
        <taxon>Bacteria</taxon>
        <taxon>Pseudomonadati</taxon>
        <taxon>Thermodesulfobacteriota</taxon>
        <taxon>Desulfobacteria</taxon>
        <taxon>Desulfobacterales</taxon>
        <taxon>Desulfatibacillaceae</taxon>
        <taxon>Desulfatibacillum</taxon>
    </lineage>
</organism>
<keyword evidence="4" id="KW-1185">Reference proteome</keyword>
<name>A0A1M6FL29_9BACT</name>
<proteinExistence type="predicted"/>
<feature type="domain" description="CoA carboxyltransferase C-terminal" evidence="2">
    <location>
        <begin position="270"/>
        <end position="525"/>
    </location>
</feature>
<dbReference type="GO" id="GO:0004485">
    <property type="term" value="F:methylcrotonoyl-CoA carboxylase activity"/>
    <property type="evidence" value="ECO:0007669"/>
    <property type="project" value="TreeGrafter"/>
</dbReference>
<dbReference type="STRING" id="1121393.SAMN02745216_00852"/>
<dbReference type="OrthoDB" id="9803706at2"/>
<dbReference type="PROSITE" id="PS50980">
    <property type="entry name" value="COA_CT_NTER"/>
    <property type="match status" value="1"/>
</dbReference>
<gene>
    <name evidence="3" type="ORF">SAMN02745216_00852</name>
</gene>
<evidence type="ECO:0000313" key="3">
    <source>
        <dbReference type="EMBL" id="SHI98421.1"/>
    </source>
</evidence>
<dbReference type="InterPro" id="IPR034733">
    <property type="entry name" value="AcCoA_carboxyl_beta"/>
</dbReference>
<dbReference type="InterPro" id="IPR045190">
    <property type="entry name" value="MCCB/AccD1-like"/>
</dbReference>
<dbReference type="PANTHER" id="PTHR22855">
    <property type="entry name" value="ACETYL, PROPIONYL, PYRUVATE, AND GLUTACONYL CARBOXYLASE-RELATED"/>
    <property type="match status" value="1"/>
</dbReference>
<dbReference type="PROSITE" id="PS50989">
    <property type="entry name" value="COA_CT_CTER"/>
    <property type="match status" value="1"/>
</dbReference>
<dbReference type="PANTHER" id="PTHR22855:SF13">
    <property type="entry name" value="METHYLCROTONOYL-COA CARBOXYLASE BETA CHAIN, MITOCHONDRIAL"/>
    <property type="match status" value="1"/>
</dbReference>
<protein>
    <submittedName>
        <fullName evidence="3">3-methylcrotonyl-CoA carboxylase beta subunit</fullName>
    </submittedName>
</protein>
<dbReference type="Pfam" id="PF01039">
    <property type="entry name" value="Carboxyl_trans"/>
    <property type="match status" value="1"/>
</dbReference>
<accession>A0A1M6FL29</accession>
<evidence type="ECO:0000259" key="1">
    <source>
        <dbReference type="PROSITE" id="PS50980"/>
    </source>
</evidence>
<dbReference type="RefSeq" id="WP_073473237.1">
    <property type="nucleotide sequence ID" value="NZ_FQZU01000003.1"/>
</dbReference>
<evidence type="ECO:0000259" key="2">
    <source>
        <dbReference type="PROSITE" id="PS50989"/>
    </source>
</evidence>
<dbReference type="GO" id="GO:0006552">
    <property type="term" value="P:L-leucine catabolic process"/>
    <property type="evidence" value="ECO:0007669"/>
    <property type="project" value="TreeGrafter"/>
</dbReference>
<evidence type="ECO:0000313" key="4">
    <source>
        <dbReference type="Proteomes" id="UP000183994"/>
    </source>
</evidence>
<sequence>MSATKLTNREHWEAQEQELAKLVEAAVNAGGEKAVERLSKQGKQPVRNLIAKLIDPGTEFFELSTIAGFGMDYPGVPDIPGGGVVYGIGKIHGNWTMILGNDPRVKAGTYFPITLKKHMRAQAIAERCGLNCVYVADSGGAFLPMQAEIFPDDQQFGSMFFNMARMSAMGLKQITLSTGGNTAGGAYIVFMACQSIMIDKMAYSFLGGPPLVKAATGEDISAEDLGGAKIHTQVSGGADHLCKDQEEAVSKVREVLSMEPPQSISIHRFEPKEPKQPVTDIYDNLPANVHQGIKTRTILKAIADDSEFLEYKKEYAKGRGDNIITGKIRLKGIPVGVIASNNAGIIFVEAARKATEWIVRCSQEKIPLLFIQASPGYMVGSQSEHMGIGKYGADMVRAVSCAQVPRIQIAIGPDNGAANYGMCGRAYKPHFLFHTMRSRTSVMSGRSAAFVLLSIEERKRAAQGNPLTEEEKAEFQNKMIAKYDGEAHPFYCGARLLSDKVLRFSEMRDWLAMAFEVSLLKPIGDPAFGNLRF</sequence>
<reference evidence="4" key="1">
    <citation type="submission" date="2016-11" db="EMBL/GenBank/DDBJ databases">
        <authorList>
            <person name="Varghese N."/>
            <person name="Submissions S."/>
        </authorList>
    </citation>
    <scope>NUCLEOTIDE SEQUENCE [LARGE SCALE GENOMIC DNA]</scope>
    <source>
        <strain evidence="4">DSM 16219</strain>
    </source>
</reference>
<dbReference type="Gene3D" id="3.90.226.10">
    <property type="entry name" value="2-enoyl-CoA Hydratase, Chain A, domain 1"/>
    <property type="match status" value="2"/>
</dbReference>
<dbReference type="InterPro" id="IPR011762">
    <property type="entry name" value="COA_CT_N"/>
</dbReference>
<dbReference type="EMBL" id="FQZU01000003">
    <property type="protein sequence ID" value="SHI98421.1"/>
    <property type="molecule type" value="Genomic_DNA"/>
</dbReference>
<dbReference type="InterPro" id="IPR011763">
    <property type="entry name" value="COA_CT_C"/>
</dbReference>
<feature type="domain" description="CoA carboxyltransferase N-terminal" evidence="1">
    <location>
        <begin position="12"/>
        <end position="271"/>
    </location>
</feature>
<dbReference type="GO" id="GO:1905202">
    <property type="term" value="C:methylcrotonoyl-CoA carboxylase complex"/>
    <property type="evidence" value="ECO:0007669"/>
    <property type="project" value="TreeGrafter"/>
</dbReference>